<evidence type="ECO:0000256" key="5">
    <source>
        <dbReference type="SAM" id="MobiDB-lite"/>
    </source>
</evidence>
<evidence type="ECO:0000256" key="1">
    <source>
        <dbReference type="ARBA" id="ARBA00005799"/>
    </source>
</evidence>
<dbReference type="InterPro" id="IPR036465">
    <property type="entry name" value="vWFA_dom_sf"/>
</dbReference>
<feature type="region of interest" description="Disordered" evidence="5">
    <location>
        <begin position="320"/>
        <end position="426"/>
    </location>
</feature>
<keyword evidence="8" id="KW-1185">Reference proteome</keyword>
<keyword evidence="3" id="KW-0067">ATP-binding</keyword>
<evidence type="ECO:0000256" key="4">
    <source>
        <dbReference type="ARBA" id="ARBA00030759"/>
    </source>
</evidence>
<dbReference type="SUPFAM" id="SSF52540">
    <property type="entry name" value="P-loop containing nucleoside triphosphate hydrolases"/>
    <property type="match status" value="1"/>
</dbReference>
<feature type="domain" description="VWFA" evidence="6">
    <location>
        <begin position="472"/>
        <end position="602"/>
    </location>
</feature>
<dbReference type="Proteomes" id="UP000680206">
    <property type="component" value="Unassembled WGS sequence"/>
</dbReference>
<dbReference type="Pfam" id="PF01078">
    <property type="entry name" value="Mg_chelatase"/>
    <property type="match status" value="1"/>
</dbReference>
<comment type="caution">
    <text evidence="7">The sequence shown here is derived from an EMBL/GenBank/DDBJ whole genome shotgun (WGS) entry which is preliminary data.</text>
</comment>
<sequence>MADLKLALLINAVSPGVGGVLVRGEKGTAKSTIVRALAGLLPPAPVVPGCRFSCDPADPDPACPDGPHAAGEAEERAARLVELPVGASEDRLTGSLDIERALTEGVKAFEPGLLAAAHRGVLYVDEVNLLHDHLVDLLLDAAAMGESYVEREGVSIRHAARFLLVGTMNPEEGELRPQLLDRFGLTVEVAATRDPAERAEVVRRRLRFEDDPDGFAAAFTADEADLADRIAAARRRLPGVELTDAALRQITAVCASFEVDGLRADLVTARAAIALAAWHGRDAVTADDVRTAARLALPHRRRRDPFDAPGLDRQKLDDVLDEHGEDPEPPDDQGPPDDDGPGGPDGGGGGLPDGAAEDAHVPPPAESSESSDPSGGSGRAGESEPAPADAAYKPRLFTVPGLGNGAPGRRSKARSPYGRVSGARPGARGLHLTATLRAAAPHQHARGRTGSGLVVQPEDLREAVRDGREGNLVLFVVDASGSMAARKRMRAVKGAVLSLLLDAYQRRDKVGLVTFRGKDAELALPPTSSVEAGARRLDALPTGGRTPLSAGLVRAAEVLRVERLRDPARRPLLVVVTDGRATHGPDPSAAAGLLAGVASVVVDCESGPVRLGLAAALGARLGAEVVRLDRLAADALAGVVRDARNVA</sequence>
<accession>A0ABS3S2S1</accession>
<dbReference type="InterPro" id="IPR002035">
    <property type="entry name" value="VWF_A"/>
</dbReference>
<dbReference type="InterPro" id="IPR041702">
    <property type="entry name" value="BchD/ChlD_VWA"/>
</dbReference>
<comment type="similarity">
    <text evidence="1">Belongs to the Mg-chelatase subunits D/I family.</text>
</comment>
<evidence type="ECO:0000256" key="3">
    <source>
        <dbReference type="ARBA" id="ARBA00022840"/>
    </source>
</evidence>
<dbReference type="InterPro" id="IPR012804">
    <property type="entry name" value="Cob_chelat_sub_put"/>
</dbReference>
<dbReference type="Gene3D" id="3.40.50.410">
    <property type="entry name" value="von Willebrand factor, type A domain"/>
    <property type="match status" value="1"/>
</dbReference>
<dbReference type="InterPro" id="IPR041628">
    <property type="entry name" value="ChlI/MoxR_AAA_lid"/>
</dbReference>
<evidence type="ECO:0000259" key="6">
    <source>
        <dbReference type="PROSITE" id="PS50234"/>
    </source>
</evidence>
<dbReference type="Pfam" id="PF17863">
    <property type="entry name" value="AAA_lid_2"/>
    <property type="match status" value="1"/>
</dbReference>
<dbReference type="SUPFAM" id="SSF53300">
    <property type="entry name" value="vWA-like"/>
    <property type="match status" value="1"/>
</dbReference>
<dbReference type="EMBL" id="JAGEPF010000026">
    <property type="protein sequence ID" value="MBO2463302.1"/>
    <property type="molecule type" value="Genomic_DNA"/>
</dbReference>
<dbReference type="NCBIfam" id="TIGR02442">
    <property type="entry name" value="Cob-chelat-sub"/>
    <property type="match status" value="1"/>
</dbReference>
<evidence type="ECO:0000256" key="2">
    <source>
        <dbReference type="ARBA" id="ARBA00022741"/>
    </source>
</evidence>
<dbReference type="SMART" id="SM00382">
    <property type="entry name" value="AAA"/>
    <property type="match status" value="1"/>
</dbReference>
<evidence type="ECO:0000313" key="7">
    <source>
        <dbReference type="EMBL" id="MBO2463302.1"/>
    </source>
</evidence>
<dbReference type="PANTHER" id="PTHR35023:SF1">
    <property type="entry name" value="MG-PROTOPORPHYRIN IX CHELATASE"/>
    <property type="match status" value="1"/>
</dbReference>
<protein>
    <recommendedName>
        <fullName evidence="4">Mg-protoporphyrin IX chelatase</fullName>
    </recommendedName>
</protein>
<dbReference type="InterPro" id="IPR003593">
    <property type="entry name" value="AAA+_ATPase"/>
</dbReference>
<feature type="compositionally biased region" description="Gly residues" evidence="5">
    <location>
        <begin position="341"/>
        <end position="352"/>
    </location>
</feature>
<organism evidence="7 8">
    <name type="scientific">Actinomadura violacea</name>
    <dbReference type="NCBI Taxonomy" id="2819934"/>
    <lineage>
        <taxon>Bacteria</taxon>
        <taxon>Bacillati</taxon>
        <taxon>Actinomycetota</taxon>
        <taxon>Actinomycetes</taxon>
        <taxon>Streptosporangiales</taxon>
        <taxon>Thermomonosporaceae</taxon>
        <taxon>Actinomadura</taxon>
    </lineage>
</organism>
<dbReference type="Gene3D" id="3.40.50.300">
    <property type="entry name" value="P-loop containing nucleotide triphosphate hydrolases"/>
    <property type="match status" value="1"/>
</dbReference>
<gene>
    <name evidence="7" type="ORF">J4709_37625</name>
</gene>
<proteinExistence type="inferred from homology"/>
<dbReference type="InterPro" id="IPR027417">
    <property type="entry name" value="P-loop_NTPase"/>
</dbReference>
<dbReference type="InterPro" id="IPR052989">
    <property type="entry name" value="Mg-chelatase_DI-like"/>
</dbReference>
<dbReference type="PANTHER" id="PTHR35023">
    <property type="entry name" value="CHELATASE-RELATED"/>
    <property type="match status" value="1"/>
</dbReference>
<name>A0ABS3S2S1_9ACTN</name>
<reference evidence="7 8" key="1">
    <citation type="submission" date="2021-03" db="EMBL/GenBank/DDBJ databases">
        <title>Actinomadura violae sp. nov., isolated from lichen in Thailand.</title>
        <authorList>
            <person name="Kanchanasin P."/>
            <person name="Saeng-In P."/>
            <person name="Phongsopitanun W."/>
            <person name="Yuki M."/>
            <person name="Kudo T."/>
            <person name="Ohkuma M."/>
            <person name="Tanasupawat S."/>
        </authorList>
    </citation>
    <scope>NUCLEOTIDE SEQUENCE [LARGE SCALE GENOMIC DNA]</scope>
    <source>
        <strain evidence="7 8">LCR2-06</strain>
    </source>
</reference>
<evidence type="ECO:0000313" key="8">
    <source>
        <dbReference type="Proteomes" id="UP000680206"/>
    </source>
</evidence>
<dbReference type="Gene3D" id="1.10.8.80">
    <property type="entry name" value="Magnesium chelatase subunit I, C-Terminal domain"/>
    <property type="match status" value="1"/>
</dbReference>
<dbReference type="SMART" id="SM00327">
    <property type="entry name" value="VWA"/>
    <property type="match status" value="1"/>
</dbReference>
<dbReference type="Pfam" id="PF13519">
    <property type="entry name" value="VWA_2"/>
    <property type="match status" value="1"/>
</dbReference>
<dbReference type="PROSITE" id="PS50234">
    <property type="entry name" value="VWFA"/>
    <property type="match status" value="1"/>
</dbReference>
<keyword evidence="2" id="KW-0547">Nucleotide-binding</keyword>
<feature type="compositionally biased region" description="Acidic residues" evidence="5">
    <location>
        <begin position="323"/>
        <end position="340"/>
    </location>
</feature>
<dbReference type="InterPro" id="IPR000523">
    <property type="entry name" value="Mg_chelatse_chII-like_cat_dom"/>
</dbReference>
<dbReference type="CDD" id="cd01451">
    <property type="entry name" value="vWA_Magnesium_chelatase"/>
    <property type="match status" value="1"/>
</dbReference>